<dbReference type="RefSeq" id="WP_251942184.1">
    <property type="nucleotide sequence ID" value="NZ_CALTRV010000021.1"/>
</dbReference>
<feature type="domain" description="CoA-binding" evidence="1">
    <location>
        <begin position="13"/>
        <end position="112"/>
    </location>
</feature>
<dbReference type="PANTHER" id="PTHR33303:SF2">
    <property type="entry name" value="COA-BINDING DOMAIN-CONTAINING PROTEIN"/>
    <property type="match status" value="1"/>
</dbReference>
<dbReference type="SMART" id="SM00881">
    <property type="entry name" value="CoA_binding"/>
    <property type="match status" value="1"/>
</dbReference>
<evidence type="ECO:0000313" key="2">
    <source>
        <dbReference type="EMBL" id="MCS3678565.1"/>
    </source>
</evidence>
<dbReference type="Pfam" id="PF13380">
    <property type="entry name" value="CoA_binding_2"/>
    <property type="match status" value="1"/>
</dbReference>
<dbReference type="Proteomes" id="UP001155027">
    <property type="component" value="Unassembled WGS sequence"/>
</dbReference>
<dbReference type="AlphaFoldDB" id="A0A9X2PW48"/>
<accession>A0A9X2PW48</accession>
<evidence type="ECO:0000313" key="3">
    <source>
        <dbReference type="Proteomes" id="UP001155027"/>
    </source>
</evidence>
<evidence type="ECO:0000259" key="1">
    <source>
        <dbReference type="SMART" id="SM00881"/>
    </source>
</evidence>
<dbReference type="InterPro" id="IPR003781">
    <property type="entry name" value="CoA-bd"/>
</dbReference>
<dbReference type="Gene3D" id="3.40.50.720">
    <property type="entry name" value="NAD(P)-binding Rossmann-like Domain"/>
    <property type="match status" value="1"/>
</dbReference>
<dbReference type="SUPFAM" id="SSF51735">
    <property type="entry name" value="NAD(P)-binding Rossmann-fold domains"/>
    <property type="match status" value="1"/>
</dbReference>
<protein>
    <recommendedName>
        <fullName evidence="1">CoA-binding domain-containing protein</fullName>
    </recommendedName>
</protein>
<gene>
    <name evidence="2" type="ORF">GGP71_002504</name>
</gene>
<sequence length="143" mass="15874">MPDNPSLDLLTVLDTADTIAVVGCSATPTRTSHKIARYLQDRGYRIVPVNPNYDEVLGEPCYPDLPSLPAAVNLDIVDIFRAPEHTADMVRSAIERVEQTDEHPVIWTQLGVSTTEAKAQAEEAGLPYVRNRCIKIEYDRLLA</sequence>
<dbReference type="EMBL" id="JANUAU010000008">
    <property type="protein sequence ID" value="MCS3678565.1"/>
    <property type="molecule type" value="Genomic_DNA"/>
</dbReference>
<comment type="caution">
    <text evidence="2">The sequence shown here is derived from an EMBL/GenBank/DDBJ whole genome shotgun (WGS) entry which is preliminary data.</text>
</comment>
<dbReference type="InterPro" id="IPR036291">
    <property type="entry name" value="NAD(P)-bd_dom_sf"/>
</dbReference>
<reference evidence="2" key="1">
    <citation type="submission" date="2022-08" db="EMBL/GenBank/DDBJ databases">
        <title>Genomic Encyclopedia of Type Strains, Phase V (KMG-V): Genome sequencing to study the core and pangenomes of soil and plant-associated prokaryotes.</title>
        <authorList>
            <person name="Whitman W."/>
        </authorList>
    </citation>
    <scope>NUCLEOTIDE SEQUENCE</scope>
    <source>
        <strain evidence="2">0</strain>
    </source>
</reference>
<dbReference type="PANTHER" id="PTHR33303">
    <property type="entry name" value="CYTOPLASMIC PROTEIN-RELATED"/>
    <property type="match status" value="1"/>
</dbReference>
<name>A0A9X2PW48_9BACT</name>
<proteinExistence type="predicted"/>
<organism evidence="2 3">
    <name type="scientific">Salinibacter ruber</name>
    <dbReference type="NCBI Taxonomy" id="146919"/>
    <lineage>
        <taxon>Bacteria</taxon>
        <taxon>Pseudomonadati</taxon>
        <taxon>Rhodothermota</taxon>
        <taxon>Rhodothermia</taxon>
        <taxon>Rhodothermales</taxon>
        <taxon>Salinibacteraceae</taxon>
        <taxon>Salinibacter</taxon>
    </lineage>
</organism>